<dbReference type="InterPro" id="IPR001711">
    <property type="entry name" value="PLipase_C_Pinositol-sp_Y"/>
</dbReference>
<dbReference type="Proteomes" id="UP000887540">
    <property type="component" value="Unplaced"/>
</dbReference>
<dbReference type="GO" id="GO:0035556">
    <property type="term" value="P:intracellular signal transduction"/>
    <property type="evidence" value="ECO:0007669"/>
    <property type="project" value="InterPro"/>
</dbReference>
<name>A0A914CSD2_9BILA</name>
<dbReference type="PROSITE" id="PS50008">
    <property type="entry name" value="PIPLC_Y_DOMAIN"/>
    <property type="match status" value="1"/>
</dbReference>
<evidence type="ECO:0000313" key="2">
    <source>
        <dbReference type="Proteomes" id="UP000887540"/>
    </source>
</evidence>
<dbReference type="GO" id="GO:0006629">
    <property type="term" value="P:lipid metabolic process"/>
    <property type="evidence" value="ECO:0007669"/>
    <property type="project" value="InterPro"/>
</dbReference>
<dbReference type="WBParaSite" id="ACRNAN_scaffold1400.g23017.t1">
    <property type="protein sequence ID" value="ACRNAN_scaffold1400.g23017.t1"/>
    <property type="gene ID" value="ACRNAN_scaffold1400.g23017"/>
</dbReference>
<dbReference type="AlphaFoldDB" id="A0A914CSD2"/>
<reference evidence="3" key="1">
    <citation type="submission" date="2022-11" db="UniProtKB">
        <authorList>
            <consortium name="WormBaseParasite"/>
        </authorList>
    </citation>
    <scope>IDENTIFICATION</scope>
</reference>
<evidence type="ECO:0000259" key="1">
    <source>
        <dbReference type="PROSITE" id="PS50008"/>
    </source>
</evidence>
<sequence>MNNYEHPGESQYLDYANSIAARDEVDPNFQPLSNVYYVDHPYSINSVPVYKQTPGLPETQFSYNSYNQFSNYTPQIDLKPVNQIVNDVLYSTEMKPEWEESHKLAFNFKIYLGELFQYEQENTSEFLQQHLDLTNEIIVELTNRVAKIQIKLRNVEKEKQSFMFNKSSPAASLYEIKETFHQWLPHASSQISYSCALNELKSEIKPEDSKNYGCEIKEKELQICQTINEMKSYDEESVDFSTVAPKIINLINKPSEYIQYGMEKFDKIEPNIVFMGSVNFVYKCFWTDLFLNYFDGNLLGERENYSNYWLDIHVEKIQITFPGK</sequence>
<accession>A0A914CSD2</accession>
<keyword evidence="2" id="KW-1185">Reference proteome</keyword>
<dbReference type="GO" id="GO:0004435">
    <property type="term" value="F:phosphatidylinositol-4,5-bisphosphate phospholipase C activity"/>
    <property type="evidence" value="ECO:0007669"/>
    <property type="project" value="InterPro"/>
</dbReference>
<protein>
    <submittedName>
        <fullName evidence="3">PI-PLC Y-box domain-containing protein</fullName>
    </submittedName>
</protein>
<proteinExistence type="predicted"/>
<feature type="domain" description="PI-PLC Y-box" evidence="1">
    <location>
        <begin position="197"/>
        <end position="286"/>
    </location>
</feature>
<evidence type="ECO:0000313" key="3">
    <source>
        <dbReference type="WBParaSite" id="ACRNAN_scaffold1400.g23017.t1"/>
    </source>
</evidence>
<organism evidence="2 3">
    <name type="scientific">Acrobeloides nanus</name>
    <dbReference type="NCBI Taxonomy" id="290746"/>
    <lineage>
        <taxon>Eukaryota</taxon>
        <taxon>Metazoa</taxon>
        <taxon>Ecdysozoa</taxon>
        <taxon>Nematoda</taxon>
        <taxon>Chromadorea</taxon>
        <taxon>Rhabditida</taxon>
        <taxon>Tylenchina</taxon>
        <taxon>Cephalobomorpha</taxon>
        <taxon>Cephaloboidea</taxon>
        <taxon>Cephalobidae</taxon>
        <taxon>Acrobeloides</taxon>
    </lineage>
</organism>